<dbReference type="AlphaFoldDB" id="A0A3M8DPZ1"/>
<comment type="caution">
    <text evidence="3">The sequence shown here is derived from an EMBL/GenBank/DDBJ whole genome shotgun (WGS) entry which is preliminary data.</text>
</comment>
<gene>
    <name evidence="3" type="ORF">EDM56_09965</name>
</gene>
<evidence type="ECO:0000313" key="4">
    <source>
        <dbReference type="Proteomes" id="UP000271031"/>
    </source>
</evidence>
<dbReference type="Proteomes" id="UP000271031">
    <property type="component" value="Unassembled WGS sequence"/>
</dbReference>
<evidence type="ECO:0000313" key="3">
    <source>
        <dbReference type="EMBL" id="RNB89511.1"/>
    </source>
</evidence>
<dbReference type="GO" id="GO:0016787">
    <property type="term" value="F:hydrolase activity"/>
    <property type="evidence" value="ECO:0007669"/>
    <property type="project" value="UniProtKB-KW"/>
</dbReference>
<reference evidence="3 4" key="1">
    <citation type="submission" date="2018-10" db="EMBL/GenBank/DDBJ databases">
        <title>Phylogenomics of Brevibacillus.</title>
        <authorList>
            <person name="Dunlap C."/>
        </authorList>
    </citation>
    <scope>NUCLEOTIDE SEQUENCE [LARGE SCALE GENOMIC DNA]</scope>
    <source>
        <strain evidence="3 4">JCM 15716</strain>
    </source>
</reference>
<name>A0A3M8DPZ1_9BACL</name>
<evidence type="ECO:0000259" key="2">
    <source>
        <dbReference type="Pfam" id="PF20434"/>
    </source>
</evidence>
<protein>
    <submittedName>
        <fullName evidence="3">Alpha/beta fold hydrolase</fullName>
    </submittedName>
</protein>
<dbReference type="InterPro" id="IPR050300">
    <property type="entry name" value="GDXG_lipolytic_enzyme"/>
</dbReference>
<dbReference type="RefSeq" id="WP_122917767.1">
    <property type="nucleotide sequence ID" value="NZ_RHHQ01000008.1"/>
</dbReference>
<evidence type="ECO:0000256" key="1">
    <source>
        <dbReference type="ARBA" id="ARBA00022801"/>
    </source>
</evidence>
<dbReference type="Gene3D" id="3.40.50.1820">
    <property type="entry name" value="alpha/beta hydrolase"/>
    <property type="match status" value="1"/>
</dbReference>
<dbReference type="PANTHER" id="PTHR48081:SF13">
    <property type="entry name" value="ALPHA_BETA HYDROLASE"/>
    <property type="match status" value="1"/>
</dbReference>
<dbReference type="Pfam" id="PF20434">
    <property type="entry name" value="BD-FAE"/>
    <property type="match status" value="1"/>
</dbReference>
<proteinExistence type="predicted"/>
<dbReference type="InterPro" id="IPR049492">
    <property type="entry name" value="BD-FAE-like_dom"/>
</dbReference>
<feature type="domain" description="BD-FAE-like" evidence="2">
    <location>
        <begin position="23"/>
        <end position="229"/>
    </location>
</feature>
<dbReference type="SUPFAM" id="SSF53474">
    <property type="entry name" value="alpha/beta-Hydrolases"/>
    <property type="match status" value="1"/>
</dbReference>
<sequence length="272" mass="29677">MGYIVGKKLRISYGENENQFGDLRLPEGNGPFPVAIVIHGGFWREKFKLDQMDSFAEALTVQGIATWNIEYRRVGQEGGGWPGTFLDAAQASDFVRTLANDYPLDLRRIFTIGHSAGGHFALWIAARHRLPATSIIKGCDNPLQVKGAISLAGVCDLDVMHNIHQVRELKMGIKDNPTRDLIGGMPQDFKERYKEASPIALLPIGVPLALIHGSLDSNVPVGLSQQFEQAAKVAGDDVIVQTISNAEHFAIIDPNSDAWPVVMEAIVGLLNA</sequence>
<dbReference type="InterPro" id="IPR029058">
    <property type="entry name" value="AB_hydrolase_fold"/>
</dbReference>
<organism evidence="3 4">
    <name type="scientific">Brevibacillus fluminis</name>
    <dbReference type="NCBI Taxonomy" id="511487"/>
    <lineage>
        <taxon>Bacteria</taxon>
        <taxon>Bacillati</taxon>
        <taxon>Bacillota</taxon>
        <taxon>Bacilli</taxon>
        <taxon>Bacillales</taxon>
        <taxon>Paenibacillaceae</taxon>
        <taxon>Brevibacillus</taxon>
    </lineage>
</organism>
<keyword evidence="1 3" id="KW-0378">Hydrolase</keyword>
<dbReference type="OrthoDB" id="179999at2"/>
<dbReference type="EMBL" id="RHHQ01000008">
    <property type="protein sequence ID" value="RNB89511.1"/>
    <property type="molecule type" value="Genomic_DNA"/>
</dbReference>
<accession>A0A3M8DPZ1</accession>
<keyword evidence="4" id="KW-1185">Reference proteome</keyword>
<dbReference type="PANTHER" id="PTHR48081">
    <property type="entry name" value="AB HYDROLASE SUPERFAMILY PROTEIN C4A8.06C"/>
    <property type="match status" value="1"/>
</dbReference>